<protein>
    <submittedName>
        <fullName evidence="1">Uncharacterized protein</fullName>
    </submittedName>
</protein>
<evidence type="ECO:0000313" key="2">
    <source>
        <dbReference type="Proteomes" id="UP001143856"/>
    </source>
</evidence>
<keyword evidence="2" id="KW-1185">Reference proteome</keyword>
<sequence>MASTEQTPAPLNGITPLAPRKFKASDLPLPSTTRSAIEGLAHSFKKKGGYDAIRKQVWEKFEQSDYEAQVTKSILEVAEQEVERNPAQLLTLERRKAAALIDGALDRSGVYQKAEAVLDQLIDVEAIEARMRELRQVEIGAEKAEEERVRGSKTDEEYAAESTAKLAAREQLRQEIRLKEKQIQEEKLKIEREERKKREREREREMEAAEAKRKEERDARRREREKKEEERQRDREKEREERRRARERDRDHDRDIDRDARRRSRSRSRSHRRDRDRDKSRRRDSRDRRRRERSPREERDRNKTEDIKKQLTKEDLEKLEQEALADLLRESNKDNPKPLEMEIDQALVPPPRRTKPASAIQPIRRDPAKTSDFKKGPDIAKSESRDPIRDLSSTQEAKDAQSKESKGLLEPKEIKDTKDVKDSTTKNEPKPTPAPSRNHRDRSRSAVDDRRDRRRSRT</sequence>
<evidence type="ECO:0000313" key="1">
    <source>
        <dbReference type="EMBL" id="KAJ2992525.1"/>
    </source>
</evidence>
<dbReference type="Proteomes" id="UP001143856">
    <property type="component" value="Unassembled WGS sequence"/>
</dbReference>
<name>A0ACC1PIC5_9PEZI</name>
<gene>
    <name evidence="1" type="ORF">NUW58_g2142</name>
</gene>
<accession>A0ACC1PIC5</accession>
<comment type="caution">
    <text evidence="1">The sequence shown here is derived from an EMBL/GenBank/DDBJ whole genome shotgun (WGS) entry which is preliminary data.</text>
</comment>
<proteinExistence type="predicted"/>
<reference evidence="1" key="1">
    <citation type="submission" date="2022-10" db="EMBL/GenBank/DDBJ databases">
        <title>Genome Sequence of Xylaria curta.</title>
        <authorList>
            <person name="Buettner E."/>
        </authorList>
    </citation>
    <scope>NUCLEOTIDE SEQUENCE</scope>
    <source>
        <strain evidence="1">Babe10</strain>
    </source>
</reference>
<organism evidence="1 2">
    <name type="scientific">Xylaria curta</name>
    <dbReference type="NCBI Taxonomy" id="42375"/>
    <lineage>
        <taxon>Eukaryota</taxon>
        <taxon>Fungi</taxon>
        <taxon>Dikarya</taxon>
        <taxon>Ascomycota</taxon>
        <taxon>Pezizomycotina</taxon>
        <taxon>Sordariomycetes</taxon>
        <taxon>Xylariomycetidae</taxon>
        <taxon>Xylariales</taxon>
        <taxon>Xylariaceae</taxon>
        <taxon>Xylaria</taxon>
    </lineage>
</organism>
<dbReference type="EMBL" id="JAPDGR010000263">
    <property type="protein sequence ID" value="KAJ2992525.1"/>
    <property type="molecule type" value="Genomic_DNA"/>
</dbReference>